<organism evidence="1">
    <name type="scientific">Hordeum vulgare subsp. vulgare</name>
    <name type="common">Domesticated barley</name>
    <dbReference type="NCBI Taxonomy" id="112509"/>
    <lineage>
        <taxon>Eukaryota</taxon>
        <taxon>Viridiplantae</taxon>
        <taxon>Streptophyta</taxon>
        <taxon>Embryophyta</taxon>
        <taxon>Tracheophyta</taxon>
        <taxon>Spermatophyta</taxon>
        <taxon>Magnoliopsida</taxon>
        <taxon>Liliopsida</taxon>
        <taxon>Poales</taxon>
        <taxon>Poaceae</taxon>
        <taxon>BOP clade</taxon>
        <taxon>Pooideae</taxon>
        <taxon>Triticodae</taxon>
        <taxon>Triticeae</taxon>
        <taxon>Hordeinae</taxon>
        <taxon>Hordeum</taxon>
    </lineage>
</organism>
<reference evidence="1" key="1">
    <citation type="journal article" date="2011" name="Plant Physiol.">
        <title>Comprehensive sequence analysis of 24,783 barley full-length cDNAs derived from 12 clone libraries.</title>
        <authorList>
            <person name="Matsumoto T."/>
            <person name="Tanaka T."/>
            <person name="Sakai H."/>
            <person name="Amano N."/>
            <person name="Kanamori H."/>
            <person name="Kurita K."/>
            <person name="Kikuta A."/>
            <person name="Kamiya K."/>
            <person name="Yamamoto M."/>
            <person name="Ikawa H."/>
            <person name="Fujii N."/>
            <person name="Hori K."/>
            <person name="Itoh T."/>
            <person name="Sato K."/>
        </authorList>
    </citation>
    <scope>NUCLEOTIDE SEQUENCE</scope>
    <source>
        <tissue evidence="1">Flower</tissue>
    </source>
</reference>
<dbReference type="AlphaFoldDB" id="F2EHR9"/>
<evidence type="ECO:0000313" key="1">
    <source>
        <dbReference type="EMBL" id="BAK06891.1"/>
    </source>
</evidence>
<accession>F2EHR9</accession>
<sequence length="102" mass="11355">MCKVSYSDGCRRTRDRAARICCSKVAKCGDMRWWSNPTGLDLTSLMESLLMHDVRAREIGPGESLSPACPEPVMAILSSVLSFLLGSSRYCELQSSQLRRKP</sequence>
<proteinExistence type="evidence at transcript level"/>
<name>F2EHR9_HORVV</name>
<dbReference type="InParanoid" id="F2EHR9"/>
<protein>
    <submittedName>
        <fullName evidence="1">Predicted protein</fullName>
    </submittedName>
</protein>
<dbReference type="EMBL" id="AK375696">
    <property type="protein sequence ID" value="BAK06891.1"/>
    <property type="molecule type" value="mRNA"/>
</dbReference>